<reference evidence="4 5" key="3">
    <citation type="submission" date="2019-11" db="EMBL/GenBank/DDBJ databases">
        <title>Type strains purchased from KCTC, JCM and DSMZ.</title>
        <authorList>
            <person name="Lu H."/>
        </authorList>
    </citation>
    <scope>NUCLEOTIDE SEQUENCE [LARGE SCALE GENOMIC DNA]</scope>
    <source>
        <strain evidence="4 5">KCTC 52429</strain>
    </source>
</reference>
<dbReference type="Proteomes" id="UP000622638">
    <property type="component" value="Unassembled WGS sequence"/>
</dbReference>
<dbReference type="EMBL" id="WNKZ01000035">
    <property type="protein sequence ID" value="MTV53784.1"/>
    <property type="molecule type" value="Genomic_DNA"/>
</dbReference>
<name>A0A6I3SXI5_9BURK</name>
<feature type="transmembrane region" description="Helical" evidence="2">
    <location>
        <begin position="236"/>
        <end position="255"/>
    </location>
</feature>
<accession>A0A6I3SXI5</accession>
<proteinExistence type="predicted"/>
<comment type="caution">
    <text evidence="4">The sequence shown here is derived from an EMBL/GenBank/DDBJ whole genome shotgun (WGS) entry which is preliminary data.</text>
</comment>
<evidence type="ECO:0000313" key="5">
    <source>
        <dbReference type="Proteomes" id="UP000430634"/>
    </source>
</evidence>
<evidence type="ECO:0000313" key="4">
    <source>
        <dbReference type="EMBL" id="MTV53784.1"/>
    </source>
</evidence>
<evidence type="ECO:0000256" key="2">
    <source>
        <dbReference type="SAM" id="Phobius"/>
    </source>
</evidence>
<gene>
    <name evidence="3" type="ORF">GCM10011572_24830</name>
    <name evidence="4" type="ORF">GM672_13695</name>
</gene>
<reference evidence="3" key="4">
    <citation type="submission" date="2024-05" db="EMBL/GenBank/DDBJ databases">
        <authorList>
            <person name="Sun Q."/>
            <person name="Zhou Y."/>
        </authorList>
    </citation>
    <scope>NUCLEOTIDE SEQUENCE</scope>
    <source>
        <strain evidence="3">CGMCC 1.15931</strain>
    </source>
</reference>
<feature type="transmembrane region" description="Helical" evidence="2">
    <location>
        <begin position="129"/>
        <end position="153"/>
    </location>
</feature>
<sequence length="291" mass="31267">MDTVTISSIVTLSVAAAPILGTAALFLVGLIIWWRTGSSITILSRLWRLLHGKMSPAVPAISGYLAAQAEVARLSFETGARFRTAQQAERVIAWSIRHDESLCDAAACGPYFDFELPGLKDRSSQPKPWAIVGIGAFFAILSIAILTAALFMIPDRAILRLTATGTWLTIDRESVKPMTFAPGFTLARCSRDHSAIPPRAGFTTAEVGALCDAVKAESPASLGRFIDRSIAGQRQVLGVIAVTLACWAWPTYATLRHAGKANAMRERLRRKAATGADRATAASSQEERIGD</sequence>
<feature type="region of interest" description="Disordered" evidence="1">
    <location>
        <begin position="272"/>
        <end position="291"/>
    </location>
</feature>
<dbReference type="Pfam" id="PF19723">
    <property type="entry name" value="DUF6216"/>
    <property type="match status" value="1"/>
</dbReference>
<organism evidence="4 5">
    <name type="scientific">Pseudoduganella buxea</name>
    <dbReference type="NCBI Taxonomy" id="1949069"/>
    <lineage>
        <taxon>Bacteria</taxon>
        <taxon>Pseudomonadati</taxon>
        <taxon>Pseudomonadota</taxon>
        <taxon>Betaproteobacteria</taxon>
        <taxon>Burkholderiales</taxon>
        <taxon>Oxalobacteraceae</taxon>
        <taxon>Telluria group</taxon>
        <taxon>Pseudoduganella</taxon>
    </lineage>
</organism>
<feature type="compositionally biased region" description="Low complexity" evidence="1">
    <location>
        <begin position="273"/>
        <end position="282"/>
    </location>
</feature>
<keyword evidence="2" id="KW-0472">Membrane</keyword>
<keyword evidence="2" id="KW-0812">Transmembrane</keyword>
<dbReference type="EMBL" id="BMKG01000009">
    <property type="protein sequence ID" value="GGC01965.1"/>
    <property type="molecule type" value="Genomic_DNA"/>
</dbReference>
<keyword evidence="6" id="KW-1185">Reference proteome</keyword>
<evidence type="ECO:0000256" key="1">
    <source>
        <dbReference type="SAM" id="MobiDB-lite"/>
    </source>
</evidence>
<reference evidence="6" key="2">
    <citation type="journal article" date="2019" name="Int. J. Syst. Evol. Microbiol.">
        <title>The Global Catalogue of Microorganisms (GCM) 10K type strain sequencing project: providing services to taxonomists for standard genome sequencing and annotation.</title>
        <authorList>
            <consortium name="The Broad Institute Genomics Platform"/>
            <consortium name="The Broad Institute Genome Sequencing Center for Infectious Disease"/>
            <person name="Wu L."/>
            <person name="Ma J."/>
        </authorList>
    </citation>
    <scope>NUCLEOTIDE SEQUENCE [LARGE SCALE GENOMIC DNA]</scope>
    <source>
        <strain evidence="6">CGMCC 1.15931</strain>
    </source>
</reference>
<protein>
    <submittedName>
        <fullName evidence="4">Uncharacterized protein</fullName>
    </submittedName>
</protein>
<evidence type="ECO:0000313" key="3">
    <source>
        <dbReference type="EMBL" id="GGC01965.1"/>
    </source>
</evidence>
<dbReference type="AlphaFoldDB" id="A0A6I3SXI5"/>
<dbReference type="InterPro" id="IPR046188">
    <property type="entry name" value="DUF6216"/>
</dbReference>
<reference evidence="3" key="1">
    <citation type="journal article" date="2014" name="Int. J. Syst. Evol. Microbiol.">
        <title>Complete genome of a new Firmicutes species belonging to the dominant human colonic microbiota ('Ruminococcus bicirculans') reveals two chromosomes and a selective capacity to utilize plant glucans.</title>
        <authorList>
            <consortium name="NISC Comparative Sequencing Program"/>
            <person name="Wegmann U."/>
            <person name="Louis P."/>
            <person name="Goesmann A."/>
            <person name="Henrissat B."/>
            <person name="Duncan S.H."/>
            <person name="Flint H.J."/>
        </authorList>
    </citation>
    <scope>NUCLEOTIDE SEQUENCE</scope>
    <source>
        <strain evidence="3">CGMCC 1.15931</strain>
    </source>
</reference>
<dbReference type="OrthoDB" id="8850090at2"/>
<dbReference type="RefSeq" id="WP_155471092.1">
    <property type="nucleotide sequence ID" value="NZ_BMKG01000009.1"/>
</dbReference>
<evidence type="ECO:0000313" key="6">
    <source>
        <dbReference type="Proteomes" id="UP000622638"/>
    </source>
</evidence>
<dbReference type="Proteomes" id="UP000430634">
    <property type="component" value="Unassembled WGS sequence"/>
</dbReference>
<feature type="transmembrane region" description="Helical" evidence="2">
    <location>
        <begin position="6"/>
        <end position="34"/>
    </location>
</feature>
<keyword evidence="2" id="KW-1133">Transmembrane helix</keyword>